<comment type="pathway">
    <text evidence="2">Protein modification; protein ubiquitination.</text>
</comment>
<dbReference type="Gene3D" id="1.25.10.10">
    <property type="entry name" value="Leucine-rich Repeat Variant"/>
    <property type="match status" value="2"/>
</dbReference>
<feature type="domain" description="U-box" evidence="5">
    <location>
        <begin position="28"/>
        <end position="107"/>
    </location>
</feature>
<evidence type="ECO:0000259" key="5">
    <source>
        <dbReference type="PROSITE" id="PS51698"/>
    </source>
</evidence>
<dbReference type="PANTHER" id="PTHR45958:SF6">
    <property type="entry name" value="U-BOX DOMAIN-CONTAINING PROTEIN 43"/>
    <property type="match status" value="1"/>
</dbReference>
<evidence type="ECO:0000256" key="2">
    <source>
        <dbReference type="ARBA" id="ARBA00004906"/>
    </source>
</evidence>
<dbReference type="Gene3D" id="3.30.40.10">
    <property type="entry name" value="Zinc/RING finger domain, C3HC4 (zinc finger)"/>
    <property type="match status" value="1"/>
</dbReference>
<name>A0ABD1SGD4_9LAMI</name>
<dbReference type="InterPro" id="IPR011989">
    <property type="entry name" value="ARM-like"/>
</dbReference>
<evidence type="ECO:0000313" key="7">
    <source>
        <dbReference type="Proteomes" id="UP001604336"/>
    </source>
</evidence>
<protein>
    <recommendedName>
        <fullName evidence="3">RING-type E3 ubiquitin transferase</fullName>
        <ecNumber evidence="3">2.3.2.27</ecNumber>
    </recommendedName>
</protein>
<comment type="caution">
    <text evidence="6">The sequence shown here is derived from an EMBL/GenBank/DDBJ whole genome shotgun (WGS) entry which is preliminary data.</text>
</comment>
<dbReference type="InterPro" id="IPR013083">
    <property type="entry name" value="Znf_RING/FYVE/PHD"/>
</dbReference>
<dbReference type="InterPro" id="IPR045210">
    <property type="entry name" value="RING-Ubox_PUB"/>
</dbReference>
<proteinExistence type="predicted"/>
<organism evidence="6 7">
    <name type="scientific">Abeliophyllum distichum</name>
    <dbReference type="NCBI Taxonomy" id="126358"/>
    <lineage>
        <taxon>Eukaryota</taxon>
        <taxon>Viridiplantae</taxon>
        <taxon>Streptophyta</taxon>
        <taxon>Embryophyta</taxon>
        <taxon>Tracheophyta</taxon>
        <taxon>Spermatophyta</taxon>
        <taxon>Magnoliopsida</taxon>
        <taxon>eudicotyledons</taxon>
        <taxon>Gunneridae</taxon>
        <taxon>Pentapetalae</taxon>
        <taxon>asterids</taxon>
        <taxon>lamiids</taxon>
        <taxon>Lamiales</taxon>
        <taxon>Oleaceae</taxon>
        <taxon>Forsythieae</taxon>
        <taxon>Abeliophyllum</taxon>
    </lineage>
</organism>
<dbReference type="PANTHER" id="PTHR45958">
    <property type="entry name" value="RING-TYPE E3 UBIQUITIN TRANSFERASE"/>
    <property type="match status" value="1"/>
</dbReference>
<dbReference type="PROSITE" id="PS51698">
    <property type="entry name" value="U_BOX"/>
    <property type="match status" value="1"/>
</dbReference>
<comment type="catalytic activity">
    <reaction evidence="1">
        <text>S-ubiquitinyl-[E2 ubiquitin-conjugating enzyme]-L-cysteine + [acceptor protein]-L-lysine = [E2 ubiquitin-conjugating enzyme]-L-cysteine + N(6)-ubiquitinyl-[acceptor protein]-L-lysine.</text>
        <dbReference type="EC" id="2.3.2.27"/>
    </reaction>
</comment>
<accession>A0ABD1SGD4</accession>
<evidence type="ECO:0000256" key="4">
    <source>
        <dbReference type="ARBA" id="ARBA00022679"/>
    </source>
</evidence>
<dbReference type="GO" id="GO:0061630">
    <property type="term" value="F:ubiquitin protein ligase activity"/>
    <property type="evidence" value="ECO:0007669"/>
    <property type="project" value="UniProtKB-EC"/>
</dbReference>
<evidence type="ECO:0000256" key="1">
    <source>
        <dbReference type="ARBA" id="ARBA00000900"/>
    </source>
</evidence>
<sequence>MAGSLDGSYDIGGQSDDSYLFEKLRVEPIYDAFRCPLTKQVMRDPVALENGRTFEREAIEKWFRECRESGRKPICPLTLSELRSMELNPSVGLRNTIEEWNARNEAAQLDMAHKSLSLGSQETETDILQALKFVQHLCQKKGSSKHVIRNAELTPMVVHMLKNSSRRVRCKALETLQIVVEEDFDIKEMMAEGDTVRTIVKLLSQEQSEEREEAVSLLYELSKSEILCEKIGSINGAILILVGMASSKSENLVTVEKAYKTLDNLAKCENNVRQIAENGRLQPLLKLLLEGSPETKLSMAALLGELVLNNDVKVFVAQTAGSSLINLMKTNNMPSRESSLKALNQISSDEESAKVLIEAGILVPPCQ</sequence>
<reference evidence="7" key="1">
    <citation type="submission" date="2024-07" db="EMBL/GenBank/DDBJ databases">
        <title>Two chromosome-level genome assemblies of Korean endemic species Abeliophyllum distichum and Forsythia ovata (Oleaceae).</title>
        <authorList>
            <person name="Jang H."/>
        </authorList>
    </citation>
    <scope>NUCLEOTIDE SEQUENCE [LARGE SCALE GENOMIC DNA]</scope>
</reference>
<dbReference type="SUPFAM" id="SSF48371">
    <property type="entry name" value="ARM repeat"/>
    <property type="match status" value="1"/>
</dbReference>
<dbReference type="InterPro" id="IPR003613">
    <property type="entry name" value="Ubox_domain"/>
</dbReference>
<dbReference type="EMBL" id="JBFOLK010000007">
    <property type="protein sequence ID" value="KAL2499244.1"/>
    <property type="molecule type" value="Genomic_DNA"/>
</dbReference>
<dbReference type="SMART" id="SM00504">
    <property type="entry name" value="Ubox"/>
    <property type="match status" value="1"/>
</dbReference>
<dbReference type="Pfam" id="PF04564">
    <property type="entry name" value="U-box"/>
    <property type="match status" value="1"/>
</dbReference>
<keyword evidence="4" id="KW-0808">Transferase</keyword>
<evidence type="ECO:0000313" key="6">
    <source>
        <dbReference type="EMBL" id="KAL2499244.1"/>
    </source>
</evidence>
<keyword evidence="7" id="KW-1185">Reference proteome</keyword>
<gene>
    <name evidence="6" type="ORF">Adt_24794</name>
</gene>
<evidence type="ECO:0000256" key="3">
    <source>
        <dbReference type="ARBA" id="ARBA00012483"/>
    </source>
</evidence>
<dbReference type="Proteomes" id="UP001604336">
    <property type="component" value="Unassembled WGS sequence"/>
</dbReference>
<dbReference type="CDD" id="cd16664">
    <property type="entry name" value="RING-Ubox_PUB"/>
    <property type="match status" value="1"/>
</dbReference>
<dbReference type="EC" id="2.3.2.27" evidence="3"/>
<dbReference type="AlphaFoldDB" id="A0ABD1SGD4"/>
<dbReference type="InterPro" id="IPR016024">
    <property type="entry name" value="ARM-type_fold"/>
</dbReference>
<dbReference type="InterPro" id="IPR052608">
    <property type="entry name" value="U-box_domain_protein"/>
</dbReference>
<dbReference type="SUPFAM" id="SSF57850">
    <property type="entry name" value="RING/U-box"/>
    <property type="match status" value="1"/>
</dbReference>